<dbReference type="InterPro" id="IPR001357">
    <property type="entry name" value="BRCT_dom"/>
</dbReference>
<keyword evidence="8 11" id="KW-0520">NAD</keyword>
<dbReference type="HAMAP" id="MF_01588">
    <property type="entry name" value="DNA_ligase_A"/>
    <property type="match status" value="1"/>
</dbReference>
<evidence type="ECO:0000256" key="5">
    <source>
        <dbReference type="ARBA" id="ARBA00022763"/>
    </source>
</evidence>
<reference evidence="12 13" key="1">
    <citation type="submission" date="2019-03" db="EMBL/GenBank/DDBJ databases">
        <title>Porphyromonas levii Isolated from the Uterus of Dairy Cows.</title>
        <authorList>
            <person name="Francis A.M."/>
        </authorList>
    </citation>
    <scope>NUCLEOTIDE SEQUENCE [LARGE SCALE GENOMIC DNA]</scope>
    <source>
        <strain evidence="12 13">AF5678</strain>
    </source>
</reference>
<feature type="binding site" evidence="11">
    <location>
        <begin position="35"/>
        <end position="39"/>
    </location>
    <ligand>
        <name>NAD(+)</name>
        <dbReference type="ChEBI" id="CHEBI:57540"/>
    </ligand>
</feature>
<feature type="binding site" evidence="11">
    <location>
        <position position="320"/>
    </location>
    <ligand>
        <name>NAD(+)</name>
        <dbReference type="ChEBI" id="CHEBI:57540"/>
    </ligand>
</feature>
<dbReference type="InterPro" id="IPR003583">
    <property type="entry name" value="Hlx-hairpin-Hlx_DNA-bd_motif"/>
</dbReference>
<evidence type="ECO:0000313" key="13">
    <source>
        <dbReference type="Proteomes" id="UP000297225"/>
    </source>
</evidence>
<dbReference type="NCBIfam" id="TIGR00575">
    <property type="entry name" value="dnlj"/>
    <property type="match status" value="1"/>
</dbReference>
<dbReference type="Pfam" id="PF03120">
    <property type="entry name" value="OB_DNA_ligase"/>
    <property type="match status" value="1"/>
</dbReference>
<dbReference type="AlphaFoldDB" id="A0A4Y8WSE0"/>
<evidence type="ECO:0000256" key="3">
    <source>
        <dbReference type="ARBA" id="ARBA00022705"/>
    </source>
</evidence>
<evidence type="ECO:0000256" key="1">
    <source>
        <dbReference type="ARBA" id="ARBA00004067"/>
    </source>
</evidence>
<dbReference type="InterPro" id="IPR041663">
    <property type="entry name" value="DisA/LigA_HHH"/>
</dbReference>
<dbReference type="CDD" id="cd00114">
    <property type="entry name" value="LIGANc"/>
    <property type="match status" value="1"/>
</dbReference>
<keyword evidence="2 11" id="KW-0436">Ligase</keyword>
<dbReference type="SMART" id="SM00292">
    <property type="entry name" value="BRCT"/>
    <property type="match status" value="1"/>
</dbReference>
<evidence type="ECO:0000256" key="8">
    <source>
        <dbReference type="ARBA" id="ARBA00023027"/>
    </source>
</evidence>
<dbReference type="GO" id="GO:0046872">
    <property type="term" value="F:metal ion binding"/>
    <property type="evidence" value="ECO:0007669"/>
    <property type="project" value="UniProtKB-KW"/>
</dbReference>
<feature type="binding site" evidence="11">
    <location>
        <position position="415"/>
    </location>
    <ligand>
        <name>Zn(2+)</name>
        <dbReference type="ChEBI" id="CHEBI:29105"/>
    </ligand>
</feature>
<evidence type="ECO:0000256" key="4">
    <source>
        <dbReference type="ARBA" id="ARBA00022723"/>
    </source>
</evidence>
<dbReference type="Pfam" id="PF22745">
    <property type="entry name" value="Nlig-Ia"/>
    <property type="match status" value="1"/>
</dbReference>
<dbReference type="Gene3D" id="1.10.287.610">
    <property type="entry name" value="Helix hairpin bin"/>
    <property type="match status" value="1"/>
</dbReference>
<keyword evidence="9 11" id="KW-0234">DNA repair</keyword>
<feature type="binding site" evidence="11">
    <location>
        <position position="433"/>
    </location>
    <ligand>
        <name>Zn(2+)</name>
        <dbReference type="ChEBI" id="CHEBI:29105"/>
    </ligand>
</feature>
<dbReference type="Gene3D" id="3.40.50.10190">
    <property type="entry name" value="BRCT domain"/>
    <property type="match status" value="1"/>
</dbReference>
<dbReference type="OrthoDB" id="9759736at2"/>
<dbReference type="SMART" id="SM00278">
    <property type="entry name" value="HhH1"/>
    <property type="match status" value="3"/>
</dbReference>
<feature type="binding site" evidence="11">
    <location>
        <position position="439"/>
    </location>
    <ligand>
        <name>Zn(2+)</name>
        <dbReference type="ChEBI" id="CHEBI:29105"/>
    </ligand>
</feature>
<dbReference type="Pfam" id="PF03119">
    <property type="entry name" value="DNA_ligase_ZBD"/>
    <property type="match status" value="1"/>
</dbReference>
<dbReference type="Pfam" id="PF12826">
    <property type="entry name" value="HHH_2"/>
    <property type="match status" value="1"/>
</dbReference>
<dbReference type="Pfam" id="PF01653">
    <property type="entry name" value="DNA_ligase_aden"/>
    <property type="match status" value="1"/>
</dbReference>
<dbReference type="Gene3D" id="2.40.50.140">
    <property type="entry name" value="Nucleic acid-binding proteins"/>
    <property type="match status" value="1"/>
</dbReference>
<organism evidence="12 13">
    <name type="scientific">Porphyromonas levii</name>
    <dbReference type="NCBI Taxonomy" id="28114"/>
    <lineage>
        <taxon>Bacteria</taxon>
        <taxon>Pseudomonadati</taxon>
        <taxon>Bacteroidota</taxon>
        <taxon>Bacteroidia</taxon>
        <taxon>Bacteroidales</taxon>
        <taxon>Porphyromonadaceae</taxon>
        <taxon>Porphyromonas</taxon>
    </lineage>
</organism>
<comment type="catalytic activity">
    <reaction evidence="10 11">
        <text>NAD(+) + (deoxyribonucleotide)n-3'-hydroxyl + 5'-phospho-(deoxyribonucleotide)m = (deoxyribonucleotide)n+m + AMP + beta-nicotinamide D-nucleotide.</text>
        <dbReference type="EC" id="6.5.1.2"/>
    </reaction>
</comment>
<keyword evidence="6 11" id="KW-0862">Zinc</keyword>
<comment type="cofactor">
    <cofactor evidence="11">
        <name>Mg(2+)</name>
        <dbReference type="ChEBI" id="CHEBI:18420"/>
    </cofactor>
    <cofactor evidence="11">
        <name>Mn(2+)</name>
        <dbReference type="ChEBI" id="CHEBI:29035"/>
    </cofactor>
</comment>
<evidence type="ECO:0000256" key="11">
    <source>
        <dbReference type="HAMAP-Rule" id="MF_01588"/>
    </source>
</evidence>
<dbReference type="Pfam" id="PF00533">
    <property type="entry name" value="BRCT"/>
    <property type="match status" value="1"/>
</dbReference>
<comment type="function">
    <text evidence="1 11">DNA ligase that catalyzes the formation of phosphodiester linkages between 5'-phosphoryl and 3'-hydroxyl groups in double-stranded DNA using NAD as a coenzyme and as the energy source for the reaction. It is essential for DNA replication and repair of damaged DNA.</text>
</comment>
<evidence type="ECO:0000256" key="2">
    <source>
        <dbReference type="ARBA" id="ARBA00022598"/>
    </source>
</evidence>
<dbReference type="GO" id="GO:0003911">
    <property type="term" value="F:DNA ligase (NAD+) activity"/>
    <property type="evidence" value="ECO:0007669"/>
    <property type="project" value="UniProtKB-UniRule"/>
</dbReference>
<dbReference type="InterPro" id="IPR001679">
    <property type="entry name" value="DNA_ligase"/>
</dbReference>
<dbReference type="GO" id="GO:0003677">
    <property type="term" value="F:DNA binding"/>
    <property type="evidence" value="ECO:0007669"/>
    <property type="project" value="InterPro"/>
</dbReference>
<keyword evidence="3 11" id="KW-0235">DNA replication</keyword>
<dbReference type="RefSeq" id="WP_134849584.1">
    <property type="nucleotide sequence ID" value="NZ_CP197400.1"/>
</dbReference>
<sequence>MDLFQADYDRIKELRTLLVLYEHEYYVLNAPTVSDQEFDNLMKELEELEAQYPDQITPDSPTQRVGSELVDKGATGGTYKHRYPMLSLANSYSWEETLDFYRRVRELVGQETDLVAELKFDGTSISVIYEYGRLTRALTRGDGSLGEDVTEAIWAIPIVPKRLMGSDLPEYIELRGEILLPWAEFERLNAEREAEDLPLFANPRNAVAGTIKTKEGVSGVVAYRKPTAYFYYLLSDDEDWLPGLHHERLELMRKMGLPVDAHTKVCGTLEALKEYLDYWDIHRHELPIATDGVVVKVDEYALHDVLGTTAKSPRWAMAYKFSAESAVTRLESVSYQVARTGVMTPVANLEPVQLSGTTVSRASLHNADIIAELDLHIGDLVMVEKGGEIIPKITGVRYDLRDGQTKERVVMPTHCPDCGTPLERTEGMASTYCPNEWGCPAQVEGKIEHFCSRKAMDINIGPKTIELLTKYLGVSSIADLYDLREEDLLRLPTFKDQKASNLVRSIKASVQVPFDRVLFGLGIKLVGSTVAAQLADSFRSLEALRMAKREDLLRVEGLGPMIADSILSYFAEERNQEILKRLEQAGLQIEMAVGSAQKGNSLEGMSIVVSGVFSISRDELKTLIEQHGGKNVGSISGKTSLVVAGENMGPSKREKAEQLGIEVVSEEEFFARYPELRKEE</sequence>
<evidence type="ECO:0000256" key="6">
    <source>
        <dbReference type="ARBA" id="ARBA00022833"/>
    </source>
</evidence>
<dbReference type="EMBL" id="SPNC01000026">
    <property type="protein sequence ID" value="TFH96210.1"/>
    <property type="molecule type" value="Genomic_DNA"/>
</dbReference>
<dbReference type="EC" id="6.5.1.2" evidence="11"/>
<keyword evidence="7 11" id="KW-0460">Magnesium</keyword>
<evidence type="ECO:0000256" key="9">
    <source>
        <dbReference type="ARBA" id="ARBA00023204"/>
    </source>
</evidence>
<dbReference type="Pfam" id="PF14520">
    <property type="entry name" value="HHH_5"/>
    <property type="match status" value="1"/>
</dbReference>
<dbReference type="FunFam" id="1.10.150.20:FF:000006">
    <property type="entry name" value="DNA ligase"/>
    <property type="match status" value="1"/>
</dbReference>
<keyword evidence="5 11" id="KW-0227">DNA damage</keyword>
<dbReference type="FunFam" id="1.10.287.610:FF:000002">
    <property type="entry name" value="DNA ligase"/>
    <property type="match status" value="1"/>
</dbReference>
<dbReference type="SUPFAM" id="SSF47781">
    <property type="entry name" value="RuvA domain 2-like"/>
    <property type="match status" value="1"/>
</dbReference>
<feature type="binding site" evidence="11">
    <location>
        <begin position="87"/>
        <end position="88"/>
    </location>
    <ligand>
        <name>NAD(+)</name>
        <dbReference type="ChEBI" id="CHEBI:57540"/>
    </ligand>
</feature>
<evidence type="ECO:0000313" key="12">
    <source>
        <dbReference type="EMBL" id="TFH96210.1"/>
    </source>
</evidence>
<gene>
    <name evidence="11 12" type="primary">ligA</name>
    <name evidence="12" type="ORF">E4P47_02780</name>
</gene>
<accession>A0A4Y8WSE0</accession>
<comment type="similarity">
    <text evidence="11">Belongs to the NAD-dependent DNA ligase family. LigA subfamily.</text>
</comment>
<feature type="binding site" evidence="11">
    <location>
        <position position="296"/>
    </location>
    <ligand>
        <name>NAD(+)</name>
        <dbReference type="ChEBI" id="CHEBI:57540"/>
    </ligand>
</feature>
<dbReference type="InterPro" id="IPR036420">
    <property type="entry name" value="BRCT_dom_sf"/>
</dbReference>
<keyword evidence="4 11" id="KW-0479">Metal-binding</keyword>
<dbReference type="GO" id="GO:0006281">
    <property type="term" value="P:DNA repair"/>
    <property type="evidence" value="ECO:0007669"/>
    <property type="project" value="UniProtKB-KW"/>
</dbReference>
<feature type="binding site" evidence="11">
    <location>
        <position position="177"/>
    </location>
    <ligand>
        <name>NAD(+)</name>
        <dbReference type="ChEBI" id="CHEBI:57540"/>
    </ligand>
</feature>
<dbReference type="GO" id="GO:0006260">
    <property type="term" value="P:DNA replication"/>
    <property type="evidence" value="ECO:0007669"/>
    <property type="project" value="UniProtKB-KW"/>
</dbReference>
<dbReference type="Gene3D" id="3.30.470.30">
    <property type="entry name" value="DNA ligase/mRNA capping enzyme"/>
    <property type="match status" value="1"/>
</dbReference>
<evidence type="ECO:0000256" key="10">
    <source>
        <dbReference type="ARBA" id="ARBA00034005"/>
    </source>
</evidence>
<dbReference type="Gene3D" id="6.20.10.30">
    <property type="match status" value="1"/>
</dbReference>
<comment type="caution">
    <text evidence="12">The sequence shown here is derived from an EMBL/GenBank/DDBJ whole genome shotgun (WGS) entry which is preliminary data.</text>
</comment>
<keyword evidence="13" id="KW-1185">Reference proteome</keyword>
<keyword evidence="11" id="KW-0464">Manganese</keyword>
<feature type="binding site" evidence="11">
    <location>
        <position position="418"/>
    </location>
    <ligand>
        <name>Zn(2+)</name>
        <dbReference type="ChEBI" id="CHEBI:29105"/>
    </ligand>
</feature>
<dbReference type="STRING" id="1122973.GCA_000379925_01722"/>
<proteinExistence type="inferred from homology"/>
<dbReference type="PIRSF" id="PIRSF001604">
    <property type="entry name" value="LigA"/>
    <property type="match status" value="1"/>
</dbReference>
<dbReference type="InterPro" id="IPR013840">
    <property type="entry name" value="DNAligase_N"/>
</dbReference>
<feature type="binding site" evidence="11">
    <location>
        <position position="140"/>
    </location>
    <ligand>
        <name>NAD(+)</name>
        <dbReference type="ChEBI" id="CHEBI:57540"/>
    </ligand>
</feature>
<dbReference type="SUPFAM" id="SSF52113">
    <property type="entry name" value="BRCT domain"/>
    <property type="match status" value="1"/>
</dbReference>
<feature type="active site" description="N6-AMP-lysine intermediate" evidence="11">
    <location>
        <position position="119"/>
    </location>
</feature>
<dbReference type="SMART" id="SM00532">
    <property type="entry name" value="LIGANc"/>
    <property type="match status" value="1"/>
</dbReference>
<dbReference type="Proteomes" id="UP000297225">
    <property type="component" value="Unassembled WGS sequence"/>
</dbReference>
<dbReference type="PROSITE" id="PS50172">
    <property type="entry name" value="BRCT"/>
    <property type="match status" value="1"/>
</dbReference>
<dbReference type="Gene3D" id="1.10.150.20">
    <property type="entry name" value="5' to 3' exonuclease, C-terminal subdomain"/>
    <property type="match status" value="2"/>
</dbReference>
<dbReference type="InterPro" id="IPR010994">
    <property type="entry name" value="RuvA_2-like"/>
</dbReference>
<feature type="binding site" evidence="11">
    <location>
        <position position="117"/>
    </location>
    <ligand>
        <name>NAD(+)</name>
        <dbReference type="ChEBI" id="CHEBI:57540"/>
    </ligand>
</feature>
<dbReference type="InterPro" id="IPR004150">
    <property type="entry name" value="NAD_DNA_ligase_OB"/>
</dbReference>
<dbReference type="InterPro" id="IPR012340">
    <property type="entry name" value="NA-bd_OB-fold"/>
</dbReference>
<name>A0A4Y8WSE0_9PORP</name>
<dbReference type="SUPFAM" id="SSF56091">
    <property type="entry name" value="DNA ligase/mRNA capping enzyme, catalytic domain"/>
    <property type="match status" value="1"/>
</dbReference>
<dbReference type="SUPFAM" id="SSF50249">
    <property type="entry name" value="Nucleic acid-binding proteins"/>
    <property type="match status" value="1"/>
</dbReference>
<protein>
    <recommendedName>
        <fullName evidence="11">DNA ligase</fullName>
        <ecNumber evidence="11">6.5.1.2</ecNumber>
    </recommendedName>
    <alternativeName>
        <fullName evidence="11">Polydeoxyribonucleotide synthase [NAD(+)]</fullName>
    </alternativeName>
</protein>
<evidence type="ECO:0000256" key="7">
    <source>
        <dbReference type="ARBA" id="ARBA00022842"/>
    </source>
</evidence>
<dbReference type="InterPro" id="IPR004149">
    <property type="entry name" value="Znf_DNAligase_C4"/>
</dbReference>
<dbReference type="NCBIfam" id="NF005932">
    <property type="entry name" value="PRK07956.1"/>
    <property type="match status" value="1"/>
</dbReference>
<dbReference type="InterPro" id="IPR013839">
    <property type="entry name" value="DNAligase_adenylation"/>
</dbReference>